<dbReference type="EMBL" id="CP092109">
    <property type="protein sequence ID" value="UWZ79270.1"/>
    <property type="molecule type" value="Genomic_DNA"/>
</dbReference>
<dbReference type="GO" id="GO:0008168">
    <property type="term" value="F:methyltransferase activity"/>
    <property type="evidence" value="ECO:0007669"/>
    <property type="project" value="UniProtKB-KW"/>
</dbReference>
<evidence type="ECO:0000259" key="1">
    <source>
        <dbReference type="Pfam" id="PF05050"/>
    </source>
</evidence>
<dbReference type="Gene3D" id="3.40.50.150">
    <property type="entry name" value="Vaccinia Virus protein VP39"/>
    <property type="match status" value="1"/>
</dbReference>
<dbReference type="PANTHER" id="PTHR34203:SF15">
    <property type="entry name" value="SLL1173 PROTEIN"/>
    <property type="match status" value="1"/>
</dbReference>
<protein>
    <submittedName>
        <fullName evidence="2">FkbM family methyltransferase</fullName>
    </submittedName>
</protein>
<accession>A0ABY5ZN73</accession>
<keyword evidence="3" id="KW-1185">Reference proteome</keyword>
<sequence>MSDLLKGIVKNYIRPLIIPIFRFYIRYFPLSLGKKHVWSAVGSYFQYAKYPYTAKTLFGGKFSGNTVDVIQKFIYYFGIWEPALTYWIRERLKPGDIFVDVGANIGYFTVLASEMVGDDGGVVSVEASPSIFEELNRTIERNGIQNVRTLNLAVSNSVGKVGIYKSSEKNIGETSILEGRGVLEAEVDSAPLPDILLPSEKEKVRIVKIDVEGAEYFVLDGMRDLLKACPRMEVVVEINPGRLKSLGKSLEEIFEMFEREGFQAYVVHNDYSAESCLTSRKLLMPKPLNKEGFSRQTDVIFTREILEGVPS</sequence>
<dbReference type="RefSeq" id="WP_260747626.1">
    <property type="nucleotide sequence ID" value="NZ_CP092109.1"/>
</dbReference>
<dbReference type="NCBIfam" id="TIGR01444">
    <property type="entry name" value="fkbM_fam"/>
    <property type="match status" value="1"/>
</dbReference>
<keyword evidence="2" id="KW-0489">Methyltransferase</keyword>
<dbReference type="Proteomes" id="UP001060414">
    <property type="component" value="Chromosome"/>
</dbReference>
<dbReference type="Pfam" id="PF05050">
    <property type="entry name" value="Methyltransf_21"/>
    <property type="match status" value="1"/>
</dbReference>
<feature type="domain" description="Methyltransferase FkbM" evidence="1">
    <location>
        <begin position="100"/>
        <end position="263"/>
    </location>
</feature>
<dbReference type="InterPro" id="IPR029063">
    <property type="entry name" value="SAM-dependent_MTases_sf"/>
</dbReference>
<gene>
    <name evidence="2" type="ORF">L9S41_16545</name>
</gene>
<proteinExistence type="predicted"/>
<dbReference type="InterPro" id="IPR006342">
    <property type="entry name" value="FkbM_mtfrase"/>
</dbReference>
<dbReference type="SUPFAM" id="SSF53335">
    <property type="entry name" value="S-adenosyl-L-methionine-dependent methyltransferases"/>
    <property type="match status" value="1"/>
</dbReference>
<name>A0ABY5ZN73_9BACT</name>
<evidence type="ECO:0000313" key="3">
    <source>
        <dbReference type="Proteomes" id="UP001060414"/>
    </source>
</evidence>
<reference evidence="2" key="1">
    <citation type="journal article" date="2022" name="Environ. Microbiol.">
        <title>Geoalkalibacter halelectricus SAP #1 sp. nov. possessing extracellular electron transfer and mineral#reducing capabilities from a haloalkaline environment.</title>
        <authorList>
            <person name="Yadav S."/>
            <person name="Singh R."/>
            <person name="Sundharam S.S."/>
            <person name="Chaudhary S."/>
            <person name="Krishnamurthi S."/>
            <person name="Patil S.A."/>
        </authorList>
    </citation>
    <scope>NUCLEOTIDE SEQUENCE</scope>
    <source>
        <strain evidence="2">SAP-1</strain>
    </source>
</reference>
<organism evidence="2 3">
    <name type="scientific">Geoalkalibacter halelectricus</name>
    <dbReference type="NCBI Taxonomy" id="2847045"/>
    <lineage>
        <taxon>Bacteria</taxon>
        <taxon>Pseudomonadati</taxon>
        <taxon>Thermodesulfobacteriota</taxon>
        <taxon>Desulfuromonadia</taxon>
        <taxon>Desulfuromonadales</taxon>
        <taxon>Geoalkalibacteraceae</taxon>
        <taxon>Geoalkalibacter</taxon>
    </lineage>
</organism>
<keyword evidence="2" id="KW-0808">Transferase</keyword>
<dbReference type="GO" id="GO:0032259">
    <property type="term" value="P:methylation"/>
    <property type="evidence" value="ECO:0007669"/>
    <property type="project" value="UniProtKB-KW"/>
</dbReference>
<evidence type="ECO:0000313" key="2">
    <source>
        <dbReference type="EMBL" id="UWZ79270.1"/>
    </source>
</evidence>
<dbReference type="PANTHER" id="PTHR34203">
    <property type="entry name" value="METHYLTRANSFERASE, FKBM FAMILY PROTEIN"/>
    <property type="match status" value="1"/>
</dbReference>
<dbReference type="InterPro" id="IPR052514">
    <property type="entry name" value="SAM-dependent_MTase"/>
</dbReference>